<feature type="region of interest" description="Disordered" evidence="1">
    <location>
        <begin position="56"/>
        <end position="135"/>
    </location>
</feature>
<dbReference type="RefSeq" id="WP_158028021.1">
    <property type="nucleotide sequence ID" value="NZ_BMHG01000001.1"/>
</dbReference>
<feature type="compositionally biased region" description="Basic and acidic residues" evidence="1">
    <location>
        <begin position="1"/>
        <end position="10"/>
    </location>
</feature>
<evidence type="ECO:0000313" key="3">
    <source>
        <dbReference type="EMBL" id="KAB1649431.1"/>
    </source>
</evidence>
<keyword evidence="2" id="KW-1133">Transmembrane helix</keyword>
<keyword evidence="4" id="KW-1185">Reference proteome</keyword>
<feature type="compositionally biased region" description="Polar residues" evidence="1">
    <location>
        <begin position="345"/>
        <end position="361"/>
    </location>
</feature>
<organism evidence="3 4">
    <name type="scientific">Pseudoclavibacter endophyticus</name>
    <dbReference type="NCBI Taxonomy" id="1778590"/>
    <lineage>
        <taxon>Bacteria</taxon>
        <taxon>Bacillati</taxon>
        <taxon>Actinomycetota</taxon>
        <taxon>Actinomycetes</taxon>
        <taxon>Micrococcales</taxon>
        <taxon>Microbacteriaceae</taxon>
        <taxon>Pseudoclavibacter</taxon>
    </lineage>
</organism>
<evidence type="ECO:0000313" key="4">
    <source>
        <dbReference type="Proteomes" id="UP000431744"/>
    </source>
</evidence>
<proteinExistence type="predicted"/>
<feature type="region of interest" description="Disordered" evidence="1">
    <location>
        <begin position="167"/>
        <end position="199"/>
    </location>
</feature>
<gene>
    <name evidence="3" type="ORF">F8O04_03970</name>
</gene>
<comment type="caution">
    <text evidence="3">The sequence shown here is derived from an EMBL/GenBank/DDBJ whole genome shotgun (WGS) entry which is preliminary data.</text>
</comment>
<protein>
    <submittedName>
        <fullName evidence="3">Uncharacterized protein</fullName>
    </submittedName>
</protein>
<feature type="compositionally biased region" description="Basic and acidic residues" evidence="1">
    <location>
        <begin position="117"/>
        <end position="135"/>
    </location>
</feature>
<feature type="region of interest" description="Disordered" evidence="1">
    <location>
        <begin position="1"/>
        <end position="44"/>
    </location>
</feature>
<feature type="region of interest" description="Disordered" evidence="1">
    <location>
        <begin position="250"/>
        <end position="394"/>
    </location>
</feature>
<name>A0A6H9WNY8_9MICO</name>
<dbReference type="EMBL" id="WBJY01000001">
    <property type="protein sequence ID" value="KAB1649431.1"/>
    <property type="molecule type" value="Genomic_DNA"/>
</dbReference>
<feature type="transmembrane region" description="Helical" evidence="2">
    <location>
        <begin position="219"/>
        <end position="238"/>
    </location>
</feature>
<dbReference type="AlphaFoldDB" id="A0A6H9WNY8"/>
<evidence type="ECO:0000256" key="2">
    <source>
        <dbReference type="SAM" id="Phobius"/>
    </source>
</evidence>
<reference evidence="3 4" key="1">
    <citation type="submission" date="2019-09" db="EMBL/GenBank/DDBJ databases">
        <title>Phylogeny of genus Pseudoclavibacter and closely related genus.</title>
        <authorList>
            <person name="Li Y."/>
        </authorList>
    </citation>
    <scope>NUCLEOTIDE SEQUENCE [LARGE SCALE GENOMIC DNA]</scope>
    <source>
        <strain evidence="3 4">EGI 60007</strain>
    </source>
</reference>
<feature type="compositionally biased region" description="Basic and acidic residues" evidence="1">
    <location>
        <begin position="21"/>
        <end position="37"/>
    </location>
</feature>
<keyword evidence="2" id="KW-0472">Membrane</keyword>
<sequence>MSDEHAEREAGGASPSRRDRRARERRVGTRAAQRAERSASAAELAAEALALADAAVGAGEESGQSSGGEGVSVDVDASPPDLDAIPPDFDSTSPDVDAEPAGIEGVSPREVAPDDGGNVRDRSSGAAEARLDPDASGRIVTAPVGAAAVSAATQMLLPLADDVGVASDETEVGPSRRPPIDGATVAGGPEAVPARRSRPVSTRARVPVALAQRRRLRTAWLSSAAGVGMLAMAGYVWLLSLPPTGADDGRPAVGVTISSTSPAGEQGVPLSGTHAPASDDAASTGGAASDGGGPDADVPQTPVDDASSGGDPVEDAGADATQSSGDDVGAPAPSTGGAVEPAEETTPTASGRPTVTDSPMPSTEPGLSVPPTCEIAGGATTPVPTADGVDCPAP</sequence>
<evidence type="ECO:0000256" key="1">
    <source>
        <dbReference type="SAM" id="MobiDB-lite"/>
    </source>
</evidence>
<dbReference type="Proteomes" id="UP000431744">
    <property type="component" value="Unassembled WGS sequence"/>
</dbReference>
<accession>A0A6H9WNY8</accession>
<keyword evidence="2" id="KW-0812">Transmembrane</keyword>
<feature type="compositionally biased region" description="Low complexity" evidence="1">
    <location>
        <begin position="275"/>
        <end position="287"/>
    </location>
</feature>